<dbReference type="Proteomes" id="UP000077755">
    <property type="component" value="Chromosome 1"/>
</dbReference>
<dbReference type="PANTHER" id="PTHR24068">
    <property type="entry name" value="UBIQUITIN-CONJUGATING ENZYME E2"/>
    <property type="match status" value="1"/>
</dbReference>
<name>A0A162AJQ6_DAUCS</name>
<dbReference type="GO" id="GO:0005524">
    <property type="term" value="F:ATP binding"/>
    <property type="evidence" value="ECO:0007669"/>
    <property type="project" value="UniProtKB-UniRule"/>
</dbReference>
<evidence type="ECO:0000256" key="1">
    <source>
        <dbReference type="RuleBase" id="RU362109"/>
    </source>
</evidence>
<dbReference type="InterPro" id="IPR016135">
    <property type="entry name" value="UBQ-conjugating_enzyme/RWD"/>
</dbReference>
<dbReference type="EMBL" id="CP093343">
    <property type="protein sequence ID" value="WOG83621.1"/>
    <property type="molecule type" value="Genomic_DNA"/>
</dbReference>
<proteinExistence type="inferred from homology"/>
<dbReference type="Gramene" id="KZN10016">
    <property type="protein sequence ID" value="KZN10016"/>
    <property type="gene ID" value="DCAR_002672"/>
</dbReference>
<organism evidence="2 3">
    <name type="scientific">Daucus carota subsp. sativus</name>
    <name type="common">Carrot</name>
    <dbReference type="NCBI Taxonomy" id="79200"/>
    <lineage>
        <taxon>Eukaryota</taxon>
        <taxon>Viridiplantae</taxon>
        <taxon>Streptophyta</taxon>
        <taxon>Embryophyta</taxon>
        <taxon>Tracheophyta</taxon>
        <taxon>Spermatophyta</taxon>
        <taxon>Magnoliopsida</taxon>
        <taxon>eudicotyledons</taxon>
        <taxon>Gunneridae</taxon>
        <taxon>Pentapetalae</taxon>
        <taxon>asterids</taxon>
        <taxon>campanulids</taxon>
        <taxon>Apiales</taxon>
        <taxon>Apiaceae</taxon>
        <taxon>Apioideae</taxon>
        <taxon>Scandiceae</taxon>
        <taxon>Daucinae</taxon>
        <taxon>Daucus</taxon>
        <taxon>Daucus sect. Daucus</taxon>
    </lineage>
</organism>
<dbReference type="SUPFAM" id="SSF54495">
    <property type="entry name" value="UBC-like"/>
    <property type="match status" value="1"/>
</dbReference>
<dbReference type="InterPro" id="IPR023313">
    <property type="entry name" value="UBQ-conjugating_AS"/>
</dbReference>
<dbReference type="PROSITE" id="PS00183">
    <property type="entry name" value="UBC_1"/>
    <property type="match status" value="1"/>
</dbReference>
<dbReference type="InterPro" id="IPR000608">
    <property type="entry name" value="UBC"/>
</dbReference>
<keyword evidence="1" id="KW-0547">Nucleotide-binding</keyword>
<dbReference type="PROSITE" id="PS50127">
    <property type="entry name" value="UBC_2"/>
    <property type="match status" value="1"/>
</dbReference>
<dbReference type="OMA" id="GFPCISA"/>
<dbReference type="AlphaFoldDB" id="A0A162AJQ6"/>
<reference evidence="2" key="1">
    <citation type="journal article" date="2016" name="Nat. Genet.">
        <title>A high-quality carrot genome assembly provides new insights into carotenoid accumulation and asterid genome evolution.</title>
        <authorList>
            <person name="Iorizzo M."/>
            <person name="Ellison S."/>
            <person name="Senalik D."/>
            <person name="Zeng P."/>
            <person name="Satapoomin P."/>
            <person name="Huang J."/>
            <person name="Bowman M."/>
            <person name="Iovene M."/>
            <person name="Sanseverino W."/>
            <person name="Cavagnaro P."/>
            <person name="Yildiz M."/>
            <person name="Macko-Podgorni A."/>
            <person name="Moranska E."/>
            <person name="Grzebelus E."/>
            <person name="Grzebelus D."/>
            <person name="Ashrafi H."/>
            <person name="Zheng Z."/>
            <person name="Cheng S."/>
            <person name="Spooner D."/>
            <person name="Van Deynze A."/>
            <person name="Simon P."/>
        </authorList>
    </citation>
    <scope>NUCLEOTIDE SEQUENCE</scope>
    <source>
        <tissue evidence="2">Leaf</tissue>
    </source>
</reference>
<dbReference type="Gene3D" id="3.10.110.10">
    <property type="entry name" value="Ubiquitin Conjugating Enzyme"/>
    <property type="match status" value="1"/>
</dbReference>
<keyword evidence="3" id="KW-1185">Reference proteome</keyword>
<sequence>MIIHFSAPRESLYYGYGFKVNVELDENYPVTAPIVSFATKIYHPNIDYENGFPCISALENENWNEESSLENSFDYVLPQLLCQPNFEDPYNTEASELLRESEEEYEEKVKAMCVRPMRRRNRYAEGKGIEGQSRRYINTLKNH</sequence>
<accession>A0A162AJQ6</accession>
<evidence type="ECO:0000313" key="3">
    <source>
        <dbReference type="Proteomes" id="UP000077755"/>
    </source>
</evidence>
<keyword evidence="1" id="KW-0833">Ubl conjugation pathway</keyword>
<gene>
    <name evidence="2" type="ORF">DCAR_0102798</name>
</gene>
<protein>
    <submittedName>
        <fullName evidence="2">Uncharacterized protein</fullName>
    </submittedName>
</protein>
<comment type="similarity">
    <text evidence="1">Belongs to the ubiquitin-conjugating enzyme family.</text>
</comment>
<evidence type="ECO:0000313" key="2">
    <source>
        <dbReference type="EMBL" id="WOG83621.1"/>
    </source>
</evidence>
<dbReference type="SMART" id="SM00212">
    <property type="entry name" value="UBCc"/>
    <property type="match status" value="1"/>
</dbReference>
<reference evidence="2" key="2">
    <citation type="submission" date="2022-03" db="EMBL/GenBank/DDBJ databases">
        <title>Draft title - Genomic analysis of global carrot germplasm unveils the trajectory of domestication and the origin of high carotenoid orange carrot.</title>
        <authorList>
            <person name="Iorizzo M."/>
            <person name="Ellison S."/>
            <person name="Senalik D."/>
            <person name="Macko-Podgorni A."/>
            <person name="Grzebelus D."/>
            <person name="Bostan H."/>
            <person name="Rolling W."/>
            <person name="Curaba J."/>
            <person name="Simon P."/>
        </authorList>
    </citation>
    <scope>NUCLEOTIDE SEQUENCE</scope>
    <source>
        <tissue evidence="2">Leaf</tissue>
    </source>
</reference>
<keyword evidence="1" id="KW-0067">ATP-binding</keyword>
<dbReference type="Pfam" id="PF00179">
    <property type="entry name" value="UQ_con"/>
    <property type="match status" value="1"/>
</dbReference>